<gene>
    <name evidence="3" type="ORF">SAMN05428998_102334</name>
</gene>
<dbReference type="AlphaFoldDB" id="A0A1Y6B9N7"/>
<protein>
    <submittedName>
        <fullName evidence="3">Outer membrane protein assembly factor BamB, contains PQQ-like beta-propeller repeat</fullName>
    </submittedName>
</protein>
<dbReference type="InterPro" id="IPR002372">
    <property type="entry name" value="PQQ_rpt_dom"/>
</dbReference>
<dbReference type="PROSITE" id="PS51257">
    <property type="entry name" value="PROKAR_LIPOPROTEIN"/>
    <property type="match status" value="1"/>
</dbReference>
<dbReference type="SUPFAM" id="SSF50998">
    <property type="entry name" value="Quinoprotein alcohol dehydrogenase-like"/>
    <property type="match status" value="1"/>
</dbReference>
<accession>A0A1Y6B9N7</accession>
<evidence type="ECO:0000259" key="2">
    <source>
        <dbReference type="Pfam" id="PF13360"/>
    </source>
</evidence>
<evidence type="ECO:0000313" key="3">
    <source>
        <dbReference type="EMBL" id="SMF00280.1"/>
    </source>
</evidence>
<dbReference type="RefSeq" id="WP_085121402.1">
    <property type="nucleotide sequence ID" value="NZ_FWZX01000002.1"/>
</dbReference>
<feature type="domain" description="Pyrrolo-quinoline quinone repeat" evidence="2">
    <location>
        <begin position="124"/>
        <end position="359"/>
    </location>
</feature>
<dbReference type="Proteomes" id="UP000192917">
    <property type="component" value="Unassembled WGS sequence"/>
</dbReference>
<reference evidence="3 4" key="1">
    <citation type="submission" date="2017-04" db="EMBL/GenBank/DDBJ databases">
        <authorList>
            <person name="Afonso C.L."/>
            <person name="Miller P.J."/>
            <person name="Scott M.A."/>
            <person name="Spackman E."/>
            <person name="Goraichik I."/>
            <person name="Dimitrov K.M."/>
            <person name="Suarez D.L."/>
            <person name="Swayne D.E."/>
        </authorList>
    </citation>
    <scope>NUCLEOTIDE SEQUENCE [LARGE SCALE GENOMIC DNA]</scope>
    <source>
        <strain evidence="3 4">USBA 355</strain>
    </source>
</reference>
<evidence type="ECO:0000256" key="1">
    <source>
        <dbReference type="SAM" id="SignalP"/>
    </source>
</evidence>
<dbReference type="Gene3D" id="2.130.10.10">
    <property type="entry name" value="YVTN repeat-like/Quinoprotein amine dehydrogenase"/>
    <property type="match status" value="1"/>
</dbReference>
<dbReference type="SMART" id="SM00564">
    <property type="entry name" value="PQQ"/>
    <property type="match status" value="7"/>
</dbReference>
<evidence type="ECO:0000313" key="4">
    <source>
        <dbReference type="Proteomes" id="UP000192917"/>
    </source>
</evidence>
<dbReference type="InterPro" id="IPR018391">
    <property type="entry name" value="PQQ_b-propeller_rpt"/>
</dbReference>
<dbReference type="EMBL" id="FWZX01000002">
    <property type="protein sequence ID" value="SMF00280.1"/>
    <property type="molecule type" value="Genomic_DNA"/>
</dbReference>
<dbReference type="InterPro" id="IPR011047">
    <property type="entry name" value="Quinoprotein_ADH-like_sf"/>
</dbReference>
<proteinExistence type="predicted"/>
<keyword evidence="1" id="KW-0732">Signal</keyword>
<dbReference type="PANTHER" id="PTHR34512:SF30">
    <property type="entry name" value="OUTER MEMBRANE PROTEIN ASSEMBLY FACTOR BAMB"/>
    <property type="match status" value="1"/>
</dbReference>
<feature type="signal peptide" evidence="1">
    <location>
        <begin position="1"/>
        <end position="21"/>
    </location>
</feature>
<organism evidence="3 4">
    <name type="scientific">Tistlia consotensis USBA 355</name>
    <dbReference type="NCBI Taxonomy" id="560819"/>
    <lineage>
        <taxon>Bacteria</taxon>
        <taxon>Pseudomonadati</taxon>
        <taxon>Pseudomonadota</taxon>
        <taxon>Alphaproteobacteria</taxon>
        <taxon>Rhodospirillales</taxon>
        <taxon>Rhodovibrionaceae</taxon>
        <taxon>Tistlia</taxon>
    </lineage>
</organism>
<dbReference type="PANTHER" id="PTHR34512">
    <property type="entry name" value="CELL SURFACE PROTEIN"/>
    <property type="match status" value="1"/>
</dbReference>
<feature type="chain" id="PRO_5013300447" evidence="1">
    <location>
        <begin position="22"/>
        <end position="440"/>
    </location>
</feature>
<dbReference type="InterPro" id="IPR015943">
    <property type="entry name" value="WD40/YVTN_repeat-like_dom_sf"/>
</dbReference>
<dbReference type="Pfam" id="PF13360">
    <property type="entry name" value="PQQ_2"/>
    <property type="match status" value="1"/>
</dbReference>
<name>A0A1Y6B9N7_9PROT</name>
<keyword evidence="4" id="KW-1185">Reference proteome</keyword>
<sequence>MPSRVLLASLLALLLSGCGLADDWFGAPEDPPLPGQRIDVLTQIGGLEADPAAASLPVVLPPAQSLDWPQAGGNAEHDPGHRTLDGPLSVVWRVDIGQGNEDNARLLAQPVVADGRIYTLDSVSVVTAFDAATGKQIWRHDLTPEGDDTGFYGGGLALEGGRLFVTTGFGAVFALDAASGKQVWEERHGVPIHSAPTVAAGRVFVVTIDNEMRCLAADDGRLLWTGNGVEEQAGLIGAAAPVISGATVIAPYTSGELAAMRMENGRDLWDFSLAAIRRSAQVADIGQIVGQPVVHDDRVYAVSHSGRAAAIDLRQGVRAWEVDAGGIEMPLVLGDFVFLVTNEQRLAAIVRSNGRIRWVTDLPRYEDPENKSGPIRWFGPLAGSGRLLLASDTGKLIFVAPDSGSVLSQMDLPGNVAVNPIIADDTLYIETAAGELIALR</sequence>
<dbReference type="STRING" id="560819.SAMN05428998_102334"/>